<evidence type="ECO:0000313" key="3">
    <source>
        <dbReference type="Proteomes" id="UP000000305"/>
    </source>
</evidence>
<accession>E9GPU1</accession>
<evidence type="ECO:0000256" key="1">
    <source>
        <dbReference type="SAM" id="Phobius"/>
    </source>
</evidence>
<keyword evidence="3" id="KW-1185">Reference proteome</keyword>
<keyword evidence="1" id="KW-0472">Membrane</keyword>
<keyword evidence="1" id="KW-1133">Transmembrane helix</keyword>
<sequence>MKGIYDFDYKHHFLGTQEGEDGKLFIISYLSLPKCYSSVAEKNVVVIRTRVTHSQALTCKPANPWAALHPSWLGTVCIHTDLVFEKDSPFFQFTVTGVFVIVTAFIPLLIPFFKTCNCQCQTTVKKLLKTVAAALVAAAAATKKSPEVATPANNAAKAGAALVQLLTASLASGAQPAPAAIFLKSLQELFVE</sequence>
<name>E9GPU1_DAPPU</name>
<keyword evidence="1" id="KW-0812">Transmembrane</keyword>
<dbReference type="InParanoid" id="E9GPU1"/>
<proteinExistence type="predicted"/>
<evidence type="ECO:0000313" key="2">
    <source>
        <dbReference type="EMBL" id="EFX78529.1"/>
    </source>
</evidence>
<protein>
    <submittedName>
        <fullName evidence="2">Uncharacterized protein</fullName>
    </submittedName>
</protein>
<dbReference type="HOGENOM" id="CLU_1416469_0_0_1"/>
<dbReference type="EMBL" id="GL732557">
    <property type="protein sequence ID" value="EFX78529.1"/>
    <property type="molecule type" value="Genomic_DNA"/>
</dbReference>
<reference evidence="2 3" key="1">
    <citation type="journal article" date="2011" name="Science">
        <title>The ecoresponsive genome of Daphnia pulex.</title>
        <authorList>
            <person name="Colbourne J.K."/>
            <person name="Pfrender M.E."/>
            <person name="Gilbert D."/>
            <person name="Thomas W.K."/>
            <person name="Tucker A."/>
            <person name="Oakley T.H."/>
            <person name="Tokishita S."/>
            <person name="Aerts A."/>
            <person name="Arnold G.J."/>
            <person name="Basu M.K."/>
            <person name="Bauer D.J."/>
            <person name="Caceres C.E."/>
            <person name="Carmel L."/>
            <person name="Casola C."/>
            <person name="Choi J.H."/>
            <person name="Detter J.C."/>
            <person name="Dong Q."/>
            <person name="Dusheyko S."/>
            <person name="Eads B.D."/>
            <person name="Frohlich T."/>
            <person name="Geiler-Samerotte K.A."/>
            <person name="Gerlach D."/>
            <person name="Hatcher P."/>
            <person name="Jogdeo S."/>
            <person name="Krijgsveld J."/>
            <person name="Kriventseva E.V."/>
            <person name="Kultz D."/>
            <person name="Laforsch C."/>
            <person name="Lindquist E."/>
            <person name="Lopez J."/>
            <person name="Manak J.R."/>
            <person name="Muller J."/>
            <person name="Pangilinan J."/>
            <person name="Patwardhan R.P."/>
            <person name="Pitluck S."/>
            <person name="Pritham E.J."/>
            <person name="Rechtsteiner A."/>
            <person name="Rho M."/>
            <person name="Rogozin I.B."/>
            <person name="Sakarya O."/>
            <person name="Salamov A."/>
            <person name="Schaack S."/>
            <person name="Shapiro H."/>
            <person name="Shiga Y."/>
            <person name="Skalitzky C."/>
            <person name="Smith Z."/>
            <person name="Souvorov A."/>
            <person name="Sung W."/>
            <person name="Tang Z."/>
            <person name="Tsuchiya D."/>
            <person name="Tu H."/>
            <person name="Vos H."/>
            <person name="Wang M."/>
            <person name="Wolf Y.I."/>
            <person name="Yamagata H."/>
            <person name="Yamada T."/>
            <person name="Ye Y."/>
            <person name="Shaw J.R."/>
            <person name="Andrews J."/>
            <person name="Crease T.J."/>
            <person name="Tang H."/>
            <person name="Lucas S.M."/>
            <person name="Robertson H.M."/>
            <person name="Bork P."/>
            <person name="Koonin E.V."/>
            <person name="Zdobnov E.M."/>
            <person name="Grigoriev I.V."/>
            <person name="Lynch M."/>
            <person name="Boore J.L."/>
        </authorList>
    </citation>
    <scope>NUCLEOTIDE SEQUENCE [LARGE SCALE GENOMIC DNA]</scope>
</reference>
<organism evidence="2 3">
    <name type="scientific">Daphnia pulex</name>
    <name type="common">Water flea</name>
    <dbReference type="NCBI Taxonomy" id="6669"/>
    <lineage>
        <taxon>Eukaryota</taxon>
        <taxon>Metazoa</taxon>
        <taxon>Ecdysozoa</taxon>
        <taxon>Arthropoda</taxon>
        <taxon>Crustacea</taxon>
        <taxon>Branchiopoda</taxon>
        <taxon>Diplostraca</taxon>
        <taxon>Cladocera</taxon>
        <taxon>Anomopoda</taxon>
        <taxon>Daphniidae</taxon>
        <taxon>Daphnia</taxon>
    </lineage>
</organism>
<feature type="transmembrane region" description="Helical" evidence="1">
    <location>
        <begin position="90"/>
        <end position="113"/>
    </location>
</feature>
<dbReference type="AlphaFoldDB" id="E9GPU1"/>
<dbReference type="Proteomes" id="UP000000305">
    <property type="component" value="Unassembled WGS sequence"/>
</dbReference>
<dbReference type="KEGG" id="dpx:DAPPUDRAFT_320430"/>
<gene>
    <name evidence="2" type="ORF">DAPPUDRAFT_320430</name>
</gene>